<proteinExistence type="predicted"/>
<reference evidence="2" key="1">
    <citation type="submission" date="2021-09" db="EMBL/GenBank/DDBJ databases">
        <authorList>
            <consortium name="AG Swart"/>
            <person name="Singh M."/>
            <person name="Singh A."/>
            <person name="Seah K."/>
            <person name="Emmerich C."/>
        </authorList>
    </citation>
    <scope>NUCLEOTIDE SEQUENCE</scope>
    <source>
        <strain evidence="2">ATCC30299</strain>
    </source>
</reference>
<organism evidence="2 3">
    <name type="scientific">Blepharisma stoltei</name>
    <dbReference type="NCBI Taxonomy" id="1481888"/>
    <lineage>
        <taxon>Eukaryota</taxon>
        <taxon>Sar</taxon>
        <taxon>Alveolata</taxon>
        <taxon>Ciliophora</taxon>
        <taxon>Postciliodesmatophora</taxon>
        <taxon>Heterotrichea</taxon>
        <taxon>Heterotrichida</taxon>
        <taxon>Blepharismidae</taxon>
        <taxon>Blepharisma</taxon>
    </lineage>
</organism>
<dbReference type="AlphaFoldDB" id="A0AAU9K5H5"/>
<dbReference type="EMBL" id="CAJZBQ010000056">
    <property type="protein sequence ID" value="CAG9333487.1"/>
    <property type="molecule type" value="Genomic_DNA"/>
</dbReference>
<evidence type="ECO:0000313" key="2">
    <source>
        <dbReference type="EMBL" id="CAG9333487.1"/>
    </source>
</evidence>
<dbReference type="Proteomes" id="UP001162131">
    <property type="component" value="Unassembled WGS sequence"/>
</dbReference>
<feature type="compositionally biased region" description="Basic and acidic residues" evidence="1">
    <location>
        <begin position="7"/>
        <end position="21"/>
    </location>
</feature>
<name>A0AAU9K5H5_9CILI</name>
<protein>
    <submittedName>
        <fullName evidence="2">Uncharacterized protein</fullName>
    </submittedName>
</protein>
<sequence>MKSPIPDLEKSAKSPKSKDLTKQNFKSTSFKNILEVSSSLPSLNIKDLTRSSVNSPIPPQIITDRPYSQLAFRDILNPSKKQKYKRQESLKKQMETLDKMGFRSHFDKHSSLIRGFGASEKKFTMPNSCMTDLWGESKEEAFLKINGLWDAYIGIKKKHDIDIIKNDKSISKPNKPYIMDINAMRQSIFTEQKNHENRLNIMMSPSRLTLRRKSFSTQNAGTKLSKIKEIIQKCDELFIDNKTFKSNTANVIEGLGKDYQVLDGITKGKRFAKKKRRLTEVEMRQIKRDMNGLSIKGTF</sequence>
<evidence type="ECO:0000313" key="3">
    <source>
        <dbReference type="Proteomes" id="UP001162131"/>
    </source>
</evidence>
<comment type="caution">
    <text evidence="2">The sequence shown here is derived from an EMBL/GenBank/DDBJ whole genome shotgun (WGS) entry which is preliminary data.</text>
</comment>
<keyword evidence="3" id="KW-1185">Reference proteome</keyword>
<gene>
    <name evidence="2" type="ORF">BSTOLATCC_MIC58298</name>
</gene>
<feature type="region of interest" description="Disordered" evidence="1">
    <location>
        <begin position="1"/>
        <end position="24"/>
    </location>
</feature>
<evidence type="ECO:0000256" key="1">
    <source>
        <dbReference type="SAM" id="MobiDB-lite"/>
    </source>
</evidence>
<accession>A0AAU9K5H5</accession>